<reference evidence="1" key="1">
    <citation type="journal article" date="2022" name="bioRxiv">
        <title>Sequencing and chromosome-scale assembly of the giantPleurodeles waltlgenome.</title>
        <authorList>
            <person name="Brown T."/>
            <person name="Elewa A."/>
            <person name="Iarovenko S."/>
            <person name="Subramanian E."/>
            <person name="Araus A.J."/>
            <person name="Petzold A."/>
            <person name="Susuki M."/>
            <person name="Suzuki K.-i.T."/>
            <person name="Hayashi T."/>
            <person name="Toyoda A."/>
            <person name="Oliveira C."/>
            <person name="Osipova E."/>
            <person name="Leigh N.D."/>
            <person name="Simon A."/>
            <person name="Yun M.H."/>
        </authorList>
    </citation>
    <scope>NUCLEOTIDE SEQUENCE</scope>
    <source>
        <strain evidence="1">20211129_DDA</strain>
        <tissue evidence="1">Liver</tissue>
    </source>
</reference>
<dbReference type="AlphaFoldDB" id="A0AAV7VRM2"/>
<evidence type="ECO:0000313" key="2">
    <source>
        <dbReference type="Proteomes" id="UP001066276"/>
    </source>
</evidence>
<sequence>MARCPRGPGAPVEVPSRRVEPRTWWRAGGEKWRGGGPGGRRTAGVWRGLCYAPDVAWSAGAMRAAGPGPLVGELRVLVHS</sequence>
<comment type="caution">
    <text evidence="1">The sequence shown here is derived from an EMBL/GenBank/DDBJ whole genome shotgun (WGS) entry which is preliminary data.</text>
</comment>
<accession>A0AAV7VRM2</accession>
<evidence type="ECO:0000313" key="1">
    <source>
        <dbReference type="EMBL" id="KAJ1202973.1"/>
    </source>
</evidence>
<gene>
    <name evidence="1" type="ORF">NDU88_006768</name>
</gene>
<protein>
    <submittedName>
        <fullName evidence="1">Uncharacterized protein</fullName>
    </submittedName>
</protein>
<dbReference type="Proteomes" id="UP001066276">
    <property type="component" value="Chromosome 2_1"/>
</dbReference>
<keyword evidence="2" id="KW-1185">Reference proteome</keyword>
<organism evidence="1 2">
    <name type="scientific">Pleurodeles waltl</name>
    <name type="common">Iberian ribbed newt</name>
    <dbReference type="NCBI Taxonomy" id="8319"/>
    <lineage>
        <taxon>Eukaryota</taxon>
        <taxon>Metazoa</taxon>
        <taxon>Chordata</taxon>
        <taxon>Craniata</taxon>
        <taxon>Vertebrata</taxon>
        <taxon>Euteleostomi</taxon>
        <taxon>Amphibia</taxon>
        <taxon>Batrachia</taxon>
        <taxon>Caudata</taxon>
        <taxon>Salamandroidea</taxon>
        <taxon>Salamandridae</taxon>
        <taxon>Pleurodelinae</taxon>
        <taxon>Pleurodeles</taxon>
    </lineage>
</organism>
<proteinExistence type="predicted"/>
<name>A0AAV7VRM2_PLEWA</name>
<dbReference type="EMBL" id="JANPWB010000003">
    <property type="protein sequence ID" value="KAJ1202973.1"/>
    <property type="molecule type" value="Genomic_DNA"/>
</dbReference>